<proteinExistence type="predicted"/>
<gene>
    <name evidence="1" type="ORF">JJJ17_16590</name>
</gene>
<protein>
    <submittedName>
        <fullName evidence="1">Uncharacterized protein</fullName>
    </submittedName>
</protein>
<sequence length="94" mass="10711">MVPHCRFHRDLVAVAPQGRRRIVIFRIKPKTICLPGVTTQISSRRLLKHQQSASVALFSDPDRRHAKMVRRKHPQIHLNDLPQIPTSAHVPCAA</sequence>
<dbReference type="Proteomes" id="UP000640485">
    <property type="component" value="Unassembled WGS sequence"/>
</dbReference>
<dbReference type="AlphaFoldDB" id="A0A934SET9"/>
<dbReference type="RefSeq" id="WP_200688379.1">
    <property type="nucleotide sequence ID" value="NZ_JAEPRQ010000007.1"/>
</dbReference>
<comment type="caution">
    <text evidence="1">The sequence shown here is derived from an EMBL/GenBank/DDBJ whole genome shotgun (WGS) entry which is preliminary data.</text>
</comment>
<name>A0A934SET9_9RHOB</name>
<evidence type="ECO:0000313" key="2">
    <source>
        <dbReference type="Proteomes" id="UP000640485"/>
    </source>
</evidence>
<reference evidence="1" key="1">
    <citation type="submission" date="2021-01" db="EMBL/GenBank/DDBJ databases">
        <title>Paracoccus amoyensis sp. nov., isolated from the surface seawater along the coast of Xiamen Island, China.</title>
        <authorList>
            <person name="Lyu L."/>
        </authorList>
    </citation>
    <scope>NUCLEOTIDE SEQUENCE</scope>
    <source>
        <strain evidence="1">MJ17</strain>
    </source>
</reference>
<keyword evidence="2" id="KW-1185">Reference proteome</keyword>
<dbReference type="EMBL" id="JAEPRQ010000007">
    <property type="protein sequence ID" value="MBK4217550.1"/>
    <property type="molecule type" value="Genomic_DNA"/>
</dbReference>
<evidence type="ECO:0000313" key="1">
    <source>
        <dbReference type="EMBL" id="MBK4217550.1"/>
    </source>
</evidence>
<organism evidence="1 2">
    <name type="scientific">Paracoccus caeni</name>
    <dbReference type="NCBI Taxonomy" id="657651"/>
    <lineage>
        <taxon>Bacteria</taxon>
        <taxon>Pseudomonadati</taxon>
        <taxon>Pseudomonadota</taxon>
        <taxon>Alphaproteobacteria</taxon>
        <taxon>Rhodobacterales</taxon>
        <taxon>Paracoccaceae</taxon>
        <taxon>Paracoccus</taxon>
    </lineage>
</organism>
<accession>A0A934SET9</accession>